<dbReference type="STRING" id="10141.ENSCPOP00000028266"/>
<evidence type="ECO:0000313" key="3">
    <source>
        <dbReference type="Proteomes" id="UP000005447"/>
    </source>
</evidence>
<dbReference type="Ensembl" id="ENSCPOT00000040915.1">
    <property type="protein sequence ID" value="ENSCPOP00000028266.1"/>
    <property type="gene ID" value="ENSCPOG00000030236.1"/>
</dbReference>
<name>A0A286XRX3_CAVPO</name>
<dbReference type="PANTHER" id="PTHR47236:SF5">
    <property type="entry name" value="GENE, 32742-RELATED"/>
    <property type="match status" value="1"/>
</dbReference>
<dbReference type="PANTHER" id="PTHR47236">
    <property type="entry name" value="GENE, 32742-RELATED-RELATED"/>
    <property type="match status" value="1"/>
</dbReference>
<protein>
    <submittedName>
        <fullName evidence="2">Uncharacterized protein</fullName>
    </submittedName>
</protein>
<dbReference type="Proteomes" id="UP000005447">
    <property type="component" value="Unassembled WGS sequence"/>
</dbReference>
<accession>A0A286XRX3</accession>
<dbReference type="EMBL" id="AAKN02024905">
    <property type="status" value="NOT_ANNOTATED_CDS"/>
    <property type="molecule type" value="Genomic_DNA"/>
</dbReference>
<organism evidence="2 3">
    <name type="scientific">Cavia porcellus</name>
    <name type="common">Guinea pig</name>
    <dbReference type="NCBI Taxonomy" id="10141"/>
    <lineage>
        <taxon>Eukaryota</taxon>
        <taxon>Metazoa</taxon>
        <taxon>Chordata</taxon>
        <taxon>Craniata</taxon>
        <taxon>Vertebrata</taxon>
        <taxon>Euteleostomi</taxon>
        <taxon>Mammalia</taxon>
        <taxon>Eutheria</taxon>
        <taxon>Euarchontoglires</taxon>
        <taxon>Glires</taxon>
        <taxon>Rodentia</taxon>
        <taxon>Hystricomorpha</taxon>
        <taxon>Caviidae</taxon>
        <taxon>Cavia</taxon>
    </lineage>
</organism>
<keyword evidence="3" id="KW-1185">Reference proteome</keyword>
<feature type="compositionally biased region" description="Basic and acidic residues" evidence="1">
    <location>
        <begin position="445"/>
        <end position="456"/>
    </location>
</feature>
<reference evidence="2" key="2">
    <citation type="submission" date="2025-08" db="UniProtKB">
        <authorList>
            <consortium name="Ensembl"/>
        </authorList>
    </citation>
    <scope>IDENTIFICATION</scope>
    <source>
        <strain evidence="2">2N</strain>
    </source>
</reference>
<evidence type="ECO:0000256" key="1">
    <source>
        <dbReference type="SAM" id="MobiDB-lite"/>
    </source>
</evidence>
<dbReference type="GeneTree" id="ENSGT00390000003661"/>
<dbReference type="InParanoid" id="A0A286XRX3"/>
<dbReference type="VEuPathDB" id="HostDB:ENSCPOG00000030236"/>
<sequence>GHLNTSFCDLCPPEFFNPWPGQNACFPCGSEATQPEKGKDTCVCHGPGRVFQPSDSQCPCLPGYQDTGKPMGCIQREHKSCKDGATWNQEGLCLTKDQWNNHCAHEVCAIPGDVHGYDPHLGLCLCWGQYSSGVCGPLCPKEQKHVLQLSCPDGIPQISITEGTGIQDFFLLDRPSSPRAVGHPCNLDQGQKSVPLYVVKVDELGFLGLTRPGLKLLQPLGSPLTHSGLPAGKLTEGHVTSHWSLNLNSTHPEDLNPTVCLQTNDTLAFLVTREHYPKYDVGHFYNTLEQFDWGRFRALAEESPLSEPGSHLFLQQFQLPGVYIFHLSSNRHKKMYLRTLPPGGQCFGDGPFASTTPRHLIQTGIAKIPSPLKRAAWPEALGEMLLLLGLCLILLLQCHSLSWARKAAPHPAYRNHQQGYNLDAYATPRTGVMSVRRGQSQQDCDAPRDEGGRGGNWEAEKQVDLEWFDTEAFFGILLRQSLAVTTKLSQNKEELKVFYLKLLDEARSLKQLWGIQHGITASADQHPGSMQKRQEEVAEAFARAAEEEARRRAHLATEYAASLSHQLKTLHQDLRARQEQWASFCSVLEEAKRLLKAWTGSGPQTSSQDGQNHEGVVPQMDTVLDHLSQALLQEGYRLKAWGFLGTGIGAELLRPDAQGGSDDIKMNPVTRLLVPGPNCEMLLGSGHAGPIPPGYFIHPDTGHVLPEAGHLGYDMLSASLVPTTDSNTGGIRTSEAAILPYVPYPTRSYTGSLPALDLPILQPQRTSQLGALMTDPRTGIEVPVLAVTLHPQTRQWLTLGGTYYNPLTKTLAPLELGGPMEDPVTGSISPILGVGLDENTGQVLPLGGLRDASGNLMLPGDPFVEPLSRKTVRLQGASQQEGRTLPCTGGSQALLDANVLVAQRRVITVLQRWQQNPGGRAQGPLEAAIKDMRQALALSLHHILQQAQRLARQLEAACGIEASGGRMGTMCYPGTEVWVPALYGMEIPDPAGSGLMVPILGMQQDASSGSATPLAGSMEDADGKGLVPISIGAPALDPLTGEHGPVIGAQVDPFSSVVVPEVQVLETLPRGMRDPGLWDLLEQELRARQQYWHQQEREEDRLVEYLVHLSQDLHTPGNNIRLQVRAAKEACAALEDCCLQEAQRRARTLSVLGTRERGLLSRADRGECKEEAQVALGVQKVLQSIEQAAEKLRQASLWQQGQEEEMWLQQGRNQNPQIWNRPRKVVQHLSDEFKKMVRERQNILDRARGRLQYQRELSRLQFLHTQIMASGTPVCLENYPGDRFYGTVTTFRDQAAACPMLIPFLKSLTEVLKGDQEHSLRLEDQKSRAGEADKVGTIWTSPYSVLKKTDIWSKSERKELNYEDPKSFPQDLLKPWTMQKKELITVQTTDLSAREFVVYQYGLSVLHLLITQLHVPEITLQIASHLPAAEASGNAFRDSFLYQSAENTLFIDRECLTSVGSFVLLLIHCLAHIAAGDLHHDSNPTFLRSFYEGLKAYFRDTFCLTLQMSAVSWDSKLDQSISAILLEGQPISDREKDILSKLIERKHKYHLESESSEEVKKKIILYIIFSWLKLIFSRRQCFSV</sequence>
<reference evidence="2" key="3">
    <citation type="submission" date="2025-09" db="UniProtKB">
        <authorList>
            <consortium name="Ensembl"/>
        </authorList>
    </citation>
    <scope>IDENTIFICATION</scope>
    <source>
        <strain evidence="2">2N</strain>
    </source>
</reference>
<feature type="region of interest" description="Disordered" evidence="1">
    <location>
        <begin position="435"/>
        <end position="456"/>
    </location>
</feature>
<proteinExistence type="predicted"/>
<dbReference type="OMA" id="KMYLRTL"/>
<evidence type="ECO:0000313" key="2">
    <source>
        <dbReference type="Ensembl" id="ENSCPOP00000028266.1"/>
    </source>
</evidence>
<reference evidence="3" key="1">
    <citation type="journal article" date="2011" name="Nature">
        <title>A high-resolution map of human evolutionary constraint using 29 mammals.</title>
        <authorList>
            <person name="Lindblad-Toh K."/>
            <person name="Garber M."/>
            <person name="Zuk O."/>
            <person name="Lin M.F."/>
            <person name="Parker B.J."/>
            <person name="Washietl S."/>
            <person name="Kheradpour P."/>
            <person name="Ernst J."/>
            <person name="Jordan G."/>
            <person name="Mauceli E."/>
            <person name="Ward L.D."/>
            <person name="Lowe C.B."/>
            <person name="Holloway A.K."/>
            <person name="Clamp M."/>
            <person name="Gnerre S."/>
            <person name="Alfoldi J."/>
            <person name="Beal K."/>
            <person name="Chang J."/>
            <person name="Clawson H."/>
            <person name="Cuff J."/>
            <person name="Di Palma F."/>
            <person name="Fitzgerald S."/>
            <person name="Flicek P."/>
            <person name="Guttman M."/>
            <person name="Hubisz M.J."/>
            <person name="Jaffe D.B."/>
            <person name="Jungreis I."/>
            <person name="Kent W.J."/>
            <person name="Kostka D."/>
            <person name="Lara M."/>
            <person name="Martins A.L."/>
            <person name="Massingham T."/>
            <person name="Moltke I."/>
            <person name="Raney B.J."/>
            <person name="Rasmussen M.D."/>
            <person name="Robinson J."/>
            <person name="Stark A."/>
            <person name="Vilella A.J."/>
            <person name="Wen J."/>
            <person name="Xie X."/>
            <person name="Zody M.C."/>
            <person name="Baldwin J."/>
            <person name="Bloom T."/>
            <person name="Chin C.W."/>
            <person name="Heiman D."/>
            <person name="Nicol R."/>
            <person name="Nusbaum C."/>
            <person name="Young S."/>
            <person name="Wilkinson J."/>
            <person name="Worley K.C."/>
            <person name="Kovar C.L."/>
            <person name="Muzny D.M."/>
            <person name="Gibbs R.A."/>
            <person name="Cree A."/>
            <person name="Dihn H.H."/>
            <person name="Fowler G."/>
            <person name="Jhangiani S."/>
            <person name="Joshi V."/>
            <person name="Lee S."/>
            <person name="Lewis L.R."/>
            <person name="Nazareth L.V."/>
            <person name="Okwuonu G."/>
            <person name="Santibanez J."/>
            <person name="Warren W.C."/>
            <person name="Mardis E.R."/>
            <person name="Weinstock G.M."/>
            <person name="Wilson R.K."/>
            <person name="Delehaunty K."/>
            <person name="Dooling D."/>
            <person name="Fronik C."/>
            <person name="Fulton L."/>
            <person name="Fulton B."/>
            <person name="Graves T."/>
            <person name="Minx P."/>
            <person name="Sodergren E."/>
            <person name="Birney E."/>
            <person name="Margulies E.H."/>
            <person name="Herrero J."/>
            <person name="Green E.D."/>
            <person name="Haussler D."/>
            <person name="Siepel A."/>
            <person name="Goldman N."/>
            <person name="Pollard K.S."/>
            <person name="Pedersen J.S."/>
            <person name="Lander E.S."/>
            <person name="Kellis M."/>
        </authorList>
    </citation>
    <scope>NUCLEOTIDE SEQUENCE [LARGE SCALE GENOMIC DNA]</scope>
    <source>
        <strain evidence="3">2N</strain>
    </source>
</reference>